<dbReference type="InterPro" id="IPR050900">
    <property type="entry name" value="Transposase_IS3/IS150/IS904"/>
</dbReference>
<dbReference type="InterPro" id="IPR001584">
    <property type="entry name" value="Integrase_cat-core"/>
</dbReference>
<feature type="domain" description="Integrase catalytic" evidence="2">
    <location>
        <begin position="157"/>
        <end position="330"/>
    </location>
</feature>
<dbReference type="EMBL" id="BOPG01000013">
    <property type="protein sequence ID" value="GIJ55005.1"/>
    <property type="molecule type" value="Genomic_DNA"/>
</dbReference>
<evidence type="ECO:0000259" key="2">
    <source>
        <dbReference type="PROSITE" id="PS50994"/>
    </source>
</evidence>
<keyword evidence="4" id="KW-1185">Reference proteome</keyword>
<reference evidence="3" key="1">
    <citation type="submission" date="2021-01" db="EMBL/GenBank/DDBJ databases">
        <title>Whole genome shotgun sequence of Virgisporangium aurantiacum NBRC 16421.</title>
        <authorList>
            <person name="Komaki H."/>
            <person name="Tamura T."/>
        </authorList>
    </citation>
    <scope>NUCLEOTIDE SEQUENCE</scope>
    <source>
        <strain evidence="3">NBRC 16421</strain>
    </source>
</reference>
<dbReference type="RefSeq" id="WP_203991167.1">
    <property type="nucleotide sequence ID" value="NZ_BOPG01000013.1"/>
</dbReference>
<dbReference type="InterPro" id="IPR012337">
    <property type="entry name" value="RNaseH-like_sf"/>
</dbReference>
<dbReference type="Pfam" id="PF13683">
    <property type="entry name" value="rve_3"/>
    <property type="match status" value="1"/>
</dbReference>
<evidence type="ECO:0000313" key="3">
    <source>
        <dbReference type="EMBL" id="GIJ55005.1"/>
    </source>
</evidence>
<dbReference type="PANTHER" id="PTHR46889">
    <property type="entry name" value="TRANSPOSASE INSF FOR INSERTION SEQUENCE IS3B-RELATED"/>
    <property type="match status" value="1"/>
</dbReference>
<dbReference type="InterPro" id="IPR036397">
    <property type="entry name" value="RNaseH_sf"/>
</dbReference>
<proteinExistence type="predicted"/>
<evidence type="ECO:0000256" key="1">
    <source>
        <dbReference type="SAM" id="MobiDB-lite"/>
    </source>
</evidence>
<organism evidence="3 4">
    <name type="scientific">Virgisporangium aurantiacum</name>
    <dbReference type="NCBI Taxonomy" id="175570"/>
    <lineage>
        <taxon>Bacteria</taxon>
        <taxon>Bacillati</taxon>
        <taxon>Actinomycetota</taxon>
        <taxon>Actinomycetes</taxon>
        <taxon>Micromonosporales</taxon>
        <taxon>Micromonosporaceae</taxon>
        <taxon>Virgisporangium</taxon>
    </lineage>
</organism>
<dbReference type="InterPro" id="IPR009057">
    <property type="entry name" value="Homeodomain-like_sf"/>
</dbReference>
<accession>A0A8J3Z489</accession>
<name>A0A8J3Z489_9ACTN</name>
<comment type="caution">
    <text evidence="3">The sequence shown here is derived from an EMBL/GenBank/DDBJ whole genome shotgun (WGS) entry which is preliminary data.</text>
</comment>
<dbReference type="Proteomes" id="UP000612585">
    <property type="component" value="Unassembled WGS sequence"/>
</dbReference>
<dbReference type="AlphaFoldDB" id="A0A8J3Z489"/>
<protein>
    <recommendedName>
        <fullName evidence="2">Integrase catalytic domain-containing protein</fullName>
    </recommendedName>
</protein>
<sequence length="354" mass="40191">MSASLVYLLLRQILQLLTQLARDGGAKDVELLVLRHQVAVLRRQVHRPDLQPADRVVLAALSRLLPRAQRSAFFITPATLLRWHRQLLARHWTYPHRPAGRPPVASEIRKLVLRLAAENPTWGHRRVQGELVGLGYQIATSTVWKILRQAGVDPAPRRSGPTWGQFLTAQAHTILACDFFTVDTVFLKRIYVLFFLELATRRVHVVGVTAHPTGAWVNQQARNLLMDLDDKAEDLRFLLRDRDSKFTTVFETVFTAAGIEVIRTPAQVPRANAHAERWVGTVRRECTDRILIANERHLSTVLGEYATHYNRHRPHRALAQRPPNPSPAHNPPAKTKIQRRQILGGLINEYAQAA</sequence>
<dbReference type="Gene3D" id="3.30.420.10">
    <property type="entry name" value="Ribonuclease H-like superfamily/Ribonuclease H"/>
    <property type="match status" value="1"/>
</dbReference>
<gene>
    <name evidence="3" type="ORF">Vau01_025210</name>
</gene>
<dbReference type="GO" id="GO:0015074">
    <property type="term" value="P:DNA integration"/>
    <property type="evidence" value="ECO:0007669"/>
    <property type="project" value="InterPro"/>
</dbReference>
<dbReference type="GO" id="GO:0003676">
    <property type="term" value="F:nucleic acid binding"/>
    <property type="evidence" value="ECO:0007669"/>
    <property type="project" value="InterPro"/>
</dbReference>
<evidence type="ECO:0000313" key="4">
    <source>
        <dbReference type="Proteomes" id="UP000612585"/>
    </source>
</evidence>
<dbReference type="SUPFAM" id="SSF46689">
    <property type="entry name" value="Homeodomain-like"/>
    <property type="match status" value="1"/>
</dbReference>
<feature type="region of interest" description="Disordered" evidence="1">
    <location>
        <begin position="316"/>
        <end position="335"/>
    </location>
</feature>
<dbReference type="PANTHER" id="PTHR46889:SF4">
    <property type="entry name" value="TRANSPOSASE INSO FOR INSERTION SEQUENCE ELEMENT IS911B-RELATED"/>
    <property type="match status" value="1"/>
</dbReference>
<dbReference type="PROSITE" id="PS50994">
    <property type="entry name" value="INTEGRASE"/>
    <property type="match status" value="1"/>
</dbReference>
<dbReference type="SUPFAM" id="SSF53098">
    <property type="entry name" value="Ribonuclease H-like"/>
    <property type="match status" value="1"/>
</dbReference>